<keyword evidence="2" id="KW-1185">Reference proteome</keyword>
<reference evidence="1" key="1">
    <citation type="journal article" date="2021" name="New Phytol.">
        <title>Evolutionary innovations through gain and loss of genes in the ectomycorrhizal Boletales.</title>
        <authorList>
            <person name="Wu G."/>
            <person name="Miyauchi S."/>
            <person name="Morin E."/>
            <person name="Kuo A."/>
            <person name="Drula E."/>
            <person name="Varga T."/>
            <person name="Kohler A."/>
            <person name="Feng B."/>
            <person name="Cao Y."/>
            <person name="Lipzen A."/>
            <person name="Daum C."/>
            <person name="Hundley H."/>
            <person name="Pangilinan J."/>
            <person name="Johnson J."/>
            <person name="Barry K."/>
            <person name="LaButti K."/>
            <person name="Ng V."/>
            <person name="Ahrendt S."/>
            <person name="Min B."/>
            <person name="Choi I.G."/>
            <person name="Park H."/>
            <person name="Plett J.M."/>
            <person name="Magnuson J."/>
            <person name="Spatafora J.W."/>
            <person name="Nagy L.G."/>
            <person name="Henrissat B."/>
            <person name="Grigoriev I.V."/>
            <person name="Yang Z.L."/>
            <person name="Xu J."/>
            <person name="Martin F.M."/>
        </authorList>
    </citation>
    <scope>NUCLEOTIDE SEQUENCE</scope>
    <source>
        <strain evidence="1">KUC20120723A-06</strain>
    </source>
</reference>
<comment type="caution">
    <text evidence="1">The sequence shown here is derived from an EMBL/GenBank/DDBJ whole genome shotgun (WGS) entry which is preliminary data.</text>
</comment>
<gene>
    <name evidence="1" type="ORF">BV22DRAFT_1195311</name>
</gene>
<evidence type="ECO:0000313" key="1">
    <source>
        <dbReference type="EMBL" id="KAH7925236.1"/>
    </source>
</evidence>
<evidence type="ECO:0000313" key="2">
    <source>
        <dbReference type="Proteomes" id="UP000790709"/>
    </source>
</evidence>
<organism evidence="1 2">
    <name type="scientific">Leucogyrophana mollusca</name>
    <dbReference type="NCBI Taxonomy" id="85980"/>
    <lineage>
        <taxon>Eukaryota</taxon>
        <taxon>Fungi</taxon>
        <taxon>Dikarya</taxon>
        <taxon>Basidiomycota</taxon>
        <taxon>Agaricomycotina</taxon>
        <taxon>Agaricomycetes</taxon>
        <taxon>Agaricomycetidae</taxon>
        <taxon>Boletales</taxon>
        <taxon>Boletales incertae sedis</taxon>
        <taxon>Leucogyrophana</taxon>
    </lineage>
</organism>
<dbReference type="Proteomes" id="UP000790709">
    <property type="component" value="Unassembled WGS sequence"/>
</dbReference>
<dbReference type="EMBL" id="MU266406">
    <property type="protein sequence ID" value="KAH7925236.1"/>
    <property type="molecule type" value="Genomic_DNA"/>
</dbReference>
<accession>A0ACB8BH94</accession>
<name>A0ACB8BH94_9AGAM</name>
<protein>
    <submittedName>
        <fullName evidence="1">Uncharacterized protein</fullName>
    </submittedName>
</protein>
<sequence length="206" mass="22275">MFHIIPLFVLWAAGLPLALCGLYPTQPIQDTVYAAGEPVSTTWIDDGTYPNINNLGPLEIQLFCDTDTFITTLVENVNPRAMSQQITIPSDLAYDGSDFSIRFLTDTPYNLTIYTADFTVTTGSNQTDSSESSQSTSPSLSGSSTSSSSKSSPPAYTAPPLRPGDVGFQPGSQQSKNAGRHIDIEKVKFRLVFILWPALIGITMAL</sequence>
<proteinExistence type="predicted"/>